<dbReference type="OrthoDB" id="5244067at2"/>
<dbReference type="EMBL" id="QOIM01000018">
    <property type="protein sequence ID" value="RCG25299.1"/>
    <property type="molecule type" value="Genomic_DNA"/>
</dbReference>
<comment type="caution">
    <text evidence="3">The sequence shown here is derived from an EMBL/GenBank/DDBJ whole genome shotgun (WGS) entry which is preliminary data.</text>
</comment>
<dbReference type="InterPro" id="IPR011055">
    <property type="entry name" value="Dup_hybrid_motif"/>
</dbReference>
<dbReference type="Pfam" id="PF01551">
    <property type="entry name" value="Peptidase_M23"/>
    <property type="match status" value="1"/>
</dbReference>
<organism evidence="3 4">
    <name type="scientific">Streptomyces reniochalinae</name>
    <dbReference type="NCBI Taxonomy" id="2250578"/>
    <lineage>
        <taxon>Bacteria</taxon>
        <taxon>Bacillati</taxon>
        <taxon>Actinomycetota</taxon>
        <taxon>Actinomycetes</taxon>
        <taxon>Kitasatosporales</taxon>
        <taxon>Streptomycetaceae</taxon>
        <taxon>Streptomyces</taxon>
    </lineage>
</organism>
<keyword evidence="4" id="KW-1185">Reference proteome</keyword>
<evidence type="ECO:0000313" key="4">
    <source>
        <dbReference type="Proteomes" id="UP000253507"/>
    </source>
</evidence>
<dbReference type="GO" id="GO:0004222">
    <property type="term" value="F:metalloendopeptidase activity"/>
    <property type="evidence" value="ECO:0007669"/>
    <property type="project" value="TreeGrafter"/>
</dbReference>
<feature type="region of interest" description="Disordered" evidence="1">
    <location>
        <begin position="207"/>
        <end position="226"/>
    </location>
</feature>
<dbReference type="Gene3D" id="2.70.70.10">
    <property type="entry name" value="Glucose Permease (Domain IIA)"/>
    <property type="match status" value="1"/>
</dbReference>
<dbReference type="SUPFAM" id="SSF51261">
    <property type="entry name" value="Duplicated hybrid motif"/>
    <property type="match status" value="1"/>
</dbReference>
<dbReference type="AlphaFoldDB" id="A0A367F5S3"/>
<evidence type="ECO:0000259" key="2">
    <source>
        <dbReference type="Pfam" id="PF01551"/>
    </source>
</evidence>
<accession>A0A367F5S3</accession>
<proteinExistence type="predicted"/>
<dbReference type="InterPro" id="IPR050570">
    <property type="entry name" value="Cell_wall_metabolism_enzyme"/>
</dbReference>
<gene>
    <name evidence="3" type="ORF">DQ392_01340</name>
</gene>
<protein>
    <submittedName>
        <fullName evidence="3">M23 family peptidase</fullName>
    </submittedName>
</protein>
<dbReference type="Proteomes" id="UP000253507">
    <property type="component" value="Unassembled WGS sequence"/>
</dbReference>
<dbReference type="InterPro" id="IPR016047">
    <property type="entry name" value="M23ase_b-sheet_dom"/>
</dbReference>
<dbReference type="PANTHER" id="PTHR21666:SF270">
    <property type="entry name" value="MUREIN HYDROLASE ACTIVATOR ENVC"/>
    <property type="match status" value="1"/>
</dbReference>
<dbReference type="PANTHER" id="PTHR21666">
    <property type="entry name" value="PEPTIDASE-RELATED"/>
    <property type="match status" value="1"/>
</dbReference>
<sequence>MAALLCAAVLAGGAPHATGAAQAKGPSEAAQPLPDRIAALYREATAASARFEAAQRKASAQRVAARHAARAVHRGERRLRTLHRQLGAVARLQYQQGGWAPSTRLLTTSSPEVLLGKLRSQRQGDHAFRRLLHTTKGTQRRLVRDRAHERALLGRLKADATRQQRAARTVERRLAQARVRLRQERADRAARAAGPVTRAALQAVPASSSGGCAYSPPPAKRGHSGAKWVKPVKGYTLSAGFASSGKRWAHSHTGQDFAVGVGTPVRAVGAGTVVKTECGGPFGNHIVIRHPNGYYTQYAHLSRIQTKKGAHVRAGERIGLSGNTGNSTGPHLHFEVRVTPEVGSGVDPVPWLRNRGVDV</sequence>
<dbReference type="FunFam" id="2.70.70.10:FF:000013">
    <property type="entry name" value="Peptidase family M23"/>
    <property type="match status" value="1"/>
</dbReference>
<reference evidence="3 4" key="1">
    <citation type="submission" date="2018-06" db="EMBL/GenBank/DDBJ databases">
        <title>Streptomyces reniochalinae sp. nov. and Streptomyces diacarnus sp. nov. from marine sponges.</title>
        <authorList>
            <person name="Li L."/>
        </authorList>
    </citation>
    <scope>NUCLEOTIDE SEQUENCE [LARGE SCALE GENOMIC DNA]</scope>
    <source>
        <strain evidence="3 4">LHW50302</strain>
    </source>
</reference>
<dbReference type="CDD" id="cd12797">
    <property type="entry name" value="M23_peptidase"/>
    <property type="match status" value="1"/>
</dbReference>
<name>A0A367F5S3_9ACTN</name>
<evidence type="ECO:0000256" key="1">
    <source>
        <dbReference type="SAM" id="MobiDB-lite"/>
    </source>
</evidence>
<feature type="domain" description="M23ase beta-sheet core" evidence="2">
    <location>
        <begin position="251"/>
        <end position="338"/>
    </location>
</feature>
<evidence type="ECO:0000313" key="3">
    <source>
        <dbReference type="EMBL" id="RCG25299.1"/>
    </source>
</evidence>